<evidence type="ECO:0008006" key="3">
    <source>
        <dbReference type="Google" id="ProtNLM"/>
    </source>
</evidence>
<dbReference type="CDD" id="cd00531">
    <property type="entry name" value="NTF2_like"/>
    <property type="match status" value="1"/>
</dbReference>
<keyword evidence="2" id="KW-1185">Reference proteome</keyword>
<dbReference type="RefSeq" id="WP_271276085.1">
    <property type="nucleotide sequence ID" value="NZ_BAABFD010000006.1"/>
</dbReference>
<comment type="caution">
    <text evidence="1">The sequence shown here is derived from an EMBL/GenBank/DDBJ whole genome shotgun (WGS) entry which is preliminary data.</text>
</comment>
<evidence type="ECO:0000313" key="2">
    <source>
        <dbReference type="Proteomes" id="UP001212498"/>
    </source>
</evidence>
<evidence type="ECO:0000313" key="1">
    <source>
        <dbReference type="EMBL" id="MDA0641066.1"/>
    </source>
</evidence>
<sequence length="145" mass="15366">MSIISDIRRRLVLAFAGCALLFGCGITETPGGAASPRAAVDAYVTGLNQHDAQRLALLAPIGNDPAADIQRRLEMHGGRQIRLGNVDISSEISPKVATARLVGRGTSGHYAETLVLTRQDRRWYVALGSHPQPAKTPASTARPSG</sequence>
<name>A0ABT4SW66_9ACTN</name>
<proteinExistence type="predicted"/>
<reference evidence="1 2" key="1">
    <citation type="submission" date="2022-11" db="EMBL/GenBank/DDBJ databases">
        <title>Nonomuraea corallina sp. nov., a new species of the genus Nonomuraea isolated from sea side sediment in Thai sea.</title>
        <authorList>
            <person name="Ngamcharungchit C."/>
            <person name="Matsumoto A."/>
            <person name="Suriyachadkun C."/>
            <person name="Panbangred W."/>
            <person name="Inahashi Y."/>
            <person name="Intra B."/>
        </authorList>
    </citation>
    <scope>NUCLEOTIDE SEQUENCE [LARGE SCALE GENOMIC DNA]</scope>
    <source>
        <strain evidence="1 2">DSM 43553</strain>
    </source>
</reference>
<organism evidence="1 2">
    <name type="scientific">Nonomuraea ferruginea</name>
    <dbReference type="NCBI Taxonomy" id="46174"/>
    <lineage>
        <taxon>Bacteria</taxon>
        <taxon>Bacillati</taxon>
        <taxon>Actinomycetota</taxon>
        <taxon>Actinomycetes</taxon>
        <taxon>Streptosporangiales</taxon>
        <taxon>Streptosporangiaceae</taxon>
        <taxon>Nonomuraea</taxon>
    </lineage>
</organism>
<dbReference type="EMBL" id="JAPNUD010000020">
    <property type="protein sequence ID" value="MDA0641066.1"/>
    <property type="molecule type" value="Genomic_DNA"/>
</dbReference>
<gene>
    <name evidence="1" type="ORF">OUY24_10595</name>
</gene>
<protein>
    <recommendedName>
        <fullName evidence="3">Lipoprotein</fullName>
    </recommendedName>
</protein>
<dbReference type="Proteomes" id="UP001212498">
    <property type="component" value="Unassembled WGS sequence"/>
</dbReference>
<accession>A0ABT4SW66</accession>